<keyword evidence="1" id="KW-0812">Transmembrane</keyword>
<accession>A0ABU0CQG2</accession>
<proteinExistence type="predicted"/>
<comment type="caution">
    <text evidence="2">The sequence shown here is derived from an EMBL/GenBank/DDBJ whole genome shotgun (WGS) entry which is preliminary data.</text>
</comment>
<keyword evidence="3" id="KW-1185">Reference proteome</keyword>
<evidence type="ECO:0000313" key="3">
    <source>
        <dbReference type="Proteomes" id="UP001232445"/>
    </source>
</evidence>
<feature type="transmembrane region" description="Helical" evidence="1">
    <location>
        <begin position="58"/>
        <end position="80"/>
    </location>
</feature>
<gene>
    <name evidence="2" type="ORF">J2S00_001181</name>
</gene>
<dbReference type="Proteomes" id="UP001232445">
    <property type="component" value="Unassembled WGS sequence"/>
</dbReference>
<organism evidence="2 3">
    <name type="scientific">Caldalkalibacillus uzonensis</name>
    <dbReference type="NCBI Taxonomy" id="353224"/>
    <lineage>
        <taxon>Bacteria</taxon>
        <taxon>Bacillati</taxon>
        <taxon>Bacillota</taxon>
        <taxon>Bacilli</taxon>
        <taxon>Bacillales</taxon>
        <taxon>Bacillaceae</taxon>
        <taxon>Caldalkalibacillus</taxon>
    </lineage>
</organism>
<evidence type="ECO:0000256" key="1">
    <source>
        <dbReference type="SAM" id="Phobius"/>
    </source>
</evidence>
<keyword evidence="1" id="KW-0472">Membrane</keyword>
<feature type="transmembrane region" description="Helical" evidence="1">
    <location>
        <begin position="21"/>
        <end position="52"/>
    </location>
</feature>
<name>A0ABU0CQG2_9BACI</name>
<evidence type="ECO:0000313" key="2">
    <source>
        <dbReference type="EMBL" id="MDQ0338397.1"/>
    </source>
</evidence>
<keyword evidence="1" id="KW-1133">Transmembrane helix</keyword>
<dbReference type="EMBL" id="JAUSUQ010000003">
    <property type="protein sequence ID" value="MDQ0338397.1"/>
    <property type="molecule type" value="Genomic_DNA"/>
</dbReference>
<protein>
    <submittedName>
        <fullName evidence="2">Uncharacterized membrane protein HdeD (DUF308 family)</fullName>
    </submittedName>
</protein>
<reference evidence="2 3" key="1">
    <citation type="submission" date="2023-07" db="EMBL/GenBank/DDBJ databases">
        <title>Genomic Encyclopedia of Type Strains, Phase IV (KMG-IV): sequencing the most valuable type-strain genomes for metagenomic binning, comparative biology and taxonomic classification.</title>
        <authorList>
            <person name="Goeker M."/>
        </authorList>
    </citation>
    <scope>NUCLEOTIDE SEQUENCE [LARGE SCALE GENOMIC DNA]</scope>
    <source>
        <strain evidence="2 3">DSM 17740</strain>
    </source>
</reference>
<dbReference type="RefSeq" id="WP_307336654.1">
    <property type="nucleotide sequence ID" value="NZ_JAUSUQ010000003.1"/>
</dbReference>
<sequence length="84" mass="9129">MSEETRRKEAGLNKDIARWTGWIGIIVAVIGLFFAPFWLGGTAVVLGIITLFSPMRTLAWWSIVLGIVAIGIGFFFTGGFTPPA</sequence>